<evidence type="ECO:0000259" key="7">
    <source>
        <dbReference type="PROSITE" id="PS50811"/>
    </source>
</evidence>
<dbReference type="RefSeq" id="XP_030531180.1">
    <property type="nucleotide sequence ID" value="XM_030675320.2"/>
</dbReference>
<sequence length="568" mass="61828">MKAEVMMVMEEQRGEPDVIGGGRYCGLRGVVKVQNGENHLQTNDNSNPSSPEQRNISTSERDQDPLKSARAEMGEVREENHRLKTYLERIMKEYKTLQMQFFDIVKPDQEQKKPSDDEALTNGNDDRQQSEESEELVSLSLGRATSSQRSEKDYEGKLSFLENISKDQDLGLSLNCKLSDASRMSLLESWPRNNNNRKSSPATSFEDHRKEGAGETWAPSRVLKTMRSSGDDEVSQQNPVKKARVSVRARCDTATMNDGCQWRKYGQKIAKGNPCPRAYYRCTVSPSCPVRKQVQRCAEDMSILITTYEGTHNHPLPRSATAMASTTSAAAAMLLSGSSSSQPGQSHGTSATTGAGLHGVNFFLSDASKSKQFYLPSSAMSSAPTYPTITLDLTSSNLSPGSSTSSHFSRFSSHSYPSTTSRYTSTSLSFSSPDQSDNNLPMSWAKNGLLSYATQLQNTNHTAHQPYFQIKDNPSPPQQSPPDTIAAATKAITADPNFQSALAVALKSIIGNGSSGAAAATIGYHHPEVGDSNSFGQKLRWSPEVASSLLPQVLQANGCASSCLNKSS</sequence>
<reference evidence="9" key="1">
    <citation type="submission" date="2025-08" db="UniProtKB">
        <authorList>
            <consortium name="RefSeq"/>
        </authorList>
    </citation>
    <scope>IDENTIFICATION</scope>
    <source>
        <tissue evidence="9">Leaf</tissue>
    </source>
</reference>
<name>A0A8B8P8K7_9MYRT</name>
<keyword evidence="4" id="KW-0804">Transcription</keyword>
<feature type="region of interest" description="Disordered" evidence="6">
    <location>
        <begin position="397"/>
        <end position="436"/>
    </location>
</feature>
<evidence type="ECO:0000256" key="2">
    <source>
        <dbReference type="ARBA" id="ARBA00023015"/>
    </source>
</evidence>
<feature type="compositionally biased region" description="Low complexity" evidence="6">
    <location>
        <begin position="397"/>
        <end position="432"/>
    </location>
</feature>
<accession>A0A8B8P8K7</accession>
<feature type="domain" description="WRKY" evidence="7">
    <location>
        <begin position="251"/>
        <end position="317"/>
    </location>
</feature>
<feature type="region of interest" description="Disordered" evidence="6">
    <location>
        <begin position="189"/>
        <end position="219"/>
    </location>
</feature>
<dbReference type="AlphaFoldDB" id="A0A8B8P8K7"/>
<evidence type="ECO:0000256" key="1">
    <source>
        <dbReference type="ARBA" id="ARBA00004123"/>
    </source>
</evidence>
<dbReference type="PANTHER" id="PTHR31429:SF86">
    <property type="entry name" value="WRKY TRANSCRIPTION FACTOR 61-RELATED"/>
    <property type="match status" value="1"/>
</dbReference>
<evidence type="ECO:0000256" key="6">
    <source>
        <dbReference type="SAM" id="MobiDB-lite"/>
    </source>
</evidence>
<gene>
    <name evidence="9" type="primary">LOC115741432</name>
</gene>
<dbReference type="FunFam" id="2.20.25.80:FF:000002">
    <property type="entry name" value="probable WRKY transcription factor 31"/>
    <property type="match status" value="1"/>
</dbReference>
<evidence type="ECO:0000256" key="4">
    <source>
        <dbReference type="ARBA" id="ARBA00023163"/>
    </source>
</evidence>
<keyword evidence="3" id="KW-0238">DNA-binding</keyword>
<dbReference type="InterPro" id="IPR036576">
    <property type="entry name" value="WRKY_dom_sf"/>
</dbReference>
<feature type="compositionally biased region" description="Basic and acidic residues" evidence="6">
    <location>
        <begin position="106"/>
        <end position="116"/>
    </location>
</feature>
<dbReference type="Pfam" id="PF03106">
    <property type="entry name" value="WRKY"/>
    <property type="match status" value="1"/>
</dbReference>
<dbReference type="OrthoDB" id="1912868at2759"/>
<dbReference type="Gene3D" id="2.20.25.80">
    <property type="entry name" value="WRKY domain"/>
    <property type="match status" value="1"/>
</dbReference>
<dbReference type="SMART" id="SM00774">
    <property type="entry name" value="WRKY"/>
    <property type="match status" value="1"/>
</dbReference>
<feature type="compositionally biased region" description="Polar residues" evidence="6">
    <location>
        <begin position="191"/>
        <end position="203"/>
    </location>
</feature>
<keyword evidence="8" id="KW-1185">Reference proteome</keyword>
<feature type="compositionally biased region" description="Polar residues" evidence="6">
    <location>
        <begin position="37"/>
        <end position="58"/>
    </location>
</feature>
<dbReference type="GO" id="GO:0043565">
    <property type="term" value="F:sequence-specific DNA binding"/>
    <property type="evidence" value="ECO:0007669"/>
    <property type="project" value="InterPro"/>
</dbReference>
<keyword evidence="2" id="KW-0805">Transcription regulation</keyword>
<protein>
    <submittedName>
        <fullName evidence="9">WRKY transcription factor 72A-like</fullName>
    </submittedName>
</protein>
<dbReference type="GeneID" id="115741432"/>
<dbReference type="PANTHER" id="PTHR31429">
    <property type="entry name" value="WRKY TRANSCRIPTION FACTOR 36-RELATED"/>
    <property type="match status" value="1"/>
</dbReference>
<dbReference type="GO" id="GO:0003700">
    <property type="term" value="F:DNA-binding transcription factor activity"/>
    <property type="evidence" value="ECO:0007669"/>
    <property type="project" value="InterPro"/>
</dbReference>
<evidence type="ECO:0000313" key="9">
    <source>
        <dbReference type="RefSeq" id="XP_030531180.1"/>
    </source>
</evidence>
<feature type="region of interest" description="Disordered" evidence="6">
    <location>
        <begin position="37"/>
        <end position="79"/>
    </location>
</feature>
<dbReference type="InterPro" id="IPR044810">
    <property type="entry name" value="WRKY_plant"/>
</dbReference>
<evidence type="ECO:0000313" key="8">
    <source>
        <dbReference type="Proteomes" id="UP000827889"/>
    </source>
</evidence>
<feature type="compositionally biased region" description="Basic and acidic residues" evidence="6">
    <location>
        <begin position="59"/>
        <end position="79"/>
    </location>
</feature>
<dbReference type="GO" id="GO:0005634">
    <property type="term" value="C:nucleus"/>
    <property type="evidence" value="ECO:0007669"/>
    <property type="project" value="UniProtKB-SubCell"/>
</dbReference>
<feature type="region of interest" description="Disordered" evidence="6">
    <location>
        <begin position="106"/>
        <end position="153"/>
    </location>
</feature>
<dbReference type="Proteomes" id="UP000827889">
    <property type="component" value="Chromosome 6"/>
</dbReference>
<dbReference type="InterPro" id="IPR003657">
    <property type="entry name" value="WRKY_dom"/>
</dbReference>
<proteinExistence type="predicted"/>
<dbReference type="SUPFAM" id="SSF118290">
    <property type="entry name" value="WRKY DNA-binding domain"/>
    <property type="match status" value="1"/>
</dbReference>
<evidence type="ECO:0000256" key="5">
    <source>
        <dbReference type="ARBA" id="ARBA00023242"/>
    </source>
</evidence>
<organism evidence="8 9">
    <name type="scientific">Rhodamnia argentea</name>
    <dbReference type="NCBI Taxonomy" id="178133"/>
    <lineage>
        <taxon>Eukaryota</taxon>
        <taxon>Viridiplantae</taxon>
        <taxon>Streptophyta</taxon>
        <taxon>Embryophyta</taxon>
        <taxon>Tracheophyta</taxon>
        <taxon>Spermatophyta</taxon>
        <taxon>Magnoliopsida</taxon>
        <taxon>eudicotyledons</taxon>
        <taxon>Gunneridae</taxon>
        <taxon>Pentapetalae</taxon>
        <taxon>rosids</taxon>
        <taxon>malvids</taxon>
        <taxon>Myrtales</taxon>
        <taxon>Myrtaceae</taxon>
        <taxon>Myrtoideae</taxon>
        <taxon>Myrteae</taxon>
        <taxon>Australasian group</taxon>
        <taxon>Rhodamnia</taxon>
    </lineage>
</organism>
<evidence type="ECO:0000256" key="3">
    <source>
        <dbReference type="ARBA" id="ARBA00023125"/>
    </source>
</evidence>
<keyword evidence="5" id="KW-0539">Nucleus</keyword>
<dbReference type="KEGG" id="rarg:115741432"/>
<comment type="subcellular location">
    <subcellularLocation>
        <location evidence="1">Nucleus</location>
    </subcellularLocation>
</comment>
<dbReference type="PROSITE" id="PS50811">
    <property type="entry name" value="WRKY"/>
    <property type="match status" value="1"/>
</dbReference>